<dbReference type="PROSITE" id="PS50005">
    <property type="entry name" value="TPR"/>
    <property type="match status" value="1"/>
</dbReference>
<dbReference type="Gene3D" id="3.10.450.50">
    <property type="match status" value="1"/>
</dbReference>
<comment type="subcellular location">
    <subcellularLocation>
        <location evidence="1">Membrane</location>
        <topology evidence="1">Multi-pass membrane protein</topology>
    </subcellularLocation>
</comment>
<dbReference type="GO" id="GO:0016020">
    <property type="term" value="C:membrane"/>
    <property type="evidence" value="ECO:0007669"/>
    <property type="project" value="UniProtKB-SubCell"/>
</dbReference>
<dbReference type="SUPFAM" id="SSF48452">
    <property type="entry name" value="TPR-like"/>
    <property type="match status" value="1"/>
</dbReference>
<keyword evidence="4" id="KW-0472">Membrane</keyword>
<evidence type="ECO:0000313" key="7">
    <source>
        <dbReference type="Proteomes" id="UP000243819"/>
    </source>
</evidence>
<dbReference type="PANTHER" id="PTHR12745:SF6">
    <property type="entry name" value="PROTEIN ST7 HOMOLOG"/>
    <property type="match status" value="1"/>
</dbReference>
<keyword evidence="5" id="KW-0802">TPR repeat</keyword>
<evidence type="ECO:0000256" key="5">
    <source>
        <dbReference type="PROSITE-ProRule" id="PRU00339"/>
    </source>
</evidence>
<gene>
    <name evidence="6" type="ORF">SAMN03080614_102212</name>
</gene>
<dbReference type="AlphaFoldDB" id="A0A1I0AI73"/>
<dbReference type="OrthoDB" id="6399948at2"/>
<organism evidence="6 7">
    <name type="scientific">Anaerobranca gottschalkii DSM 13577</name>
    <dbReference type="NCBI Taxonomy" id="1120990"/>
    <lineage>
        <taxon>Bacteria</taxon>
        <taxon>Bacillati</taxon>
        <taxon>Bacillota</taxon>
        <taxon>Clostridia</taxon>
        <taxon>Eubacteriales</taxon>
        <taxon>Proteinivoracaceae</taxon>
        <taxon>Anaerobranca</taxon>
    </lineage>
</organism>
<dbReference type="Pfam" id="PF02810">
    <property type="entry name" value="SEC-C"/>
    <property type="match status" value="1"/>
</dbReference>
<reference evidence="7" key="1">
    <citation type="submission" date="2016-10" db="EMBL/GenBank/DDBJ databases">
        <authorList>
            <person name="Varghese N."/>
            <person name="Submissions S."/>
        </authorList>
    </citation>
    <scope>NUCLEOTIDE SEQUENCE [LARGE SCALE GENOMIC DNA]</scope>
    <source>
        <strain evidence="7">DSM 13577</strain>
    </source>
</reference>
<keyword evidence="2" id="KW-0812">Transmembrane</keyword>
<dbReference type="SMART" id="SM00028">
    <property type="entry name" value="TPR"/>
    <property type="match status" value="1"/>
</dbReference>
<evidence type="ECO:0000313" key="6">
    <source>
        <dbReference type="EMBL" id="SES93998.1"/>
    </source>
</evidence>
<dbReference type="Proteomes" id="UP000243819">
    <property type="component" value="Unassembled WGS sequence"/>
</dbReference>
<protein>
    <submittedName>
        <fullName evidence="6">ST7 protein</fullName>
    </submittedName>
</protein>
<dbReference type="InterPro" id="IPR011990">
    <property type="entry name" value="TPR-like_helical_dom_sf"/>
</dbReference>
<dbReference type="PANTHER" id="PTHR12745">
    <property type="entry name" value="SUPPRESSION OF TUMORIGENICITY 7"/>
    <property type="match status" value="1"/>
</dbReference>
<evidence type="ECO:0000256" key="3">
    <source>
        <dbReference type="ARBA" id="ARBA00022989"/>
    </source>
</evidence>
<dbReference type="EMBL" id="FOIF01000022">
    <property type="protein sequence ID" value="SES93998.1"/>
    <property type="molecule type" value="Genomic_DNA"/>
</dbReference>
<sequence>MKKIGRNELCPCGSGKKFKKCCGFSKVTVLSSKITWQEIEEVFELFSQFIDREREKIFDILIDVIPDLMFDEDDYQPNEMFQFLLESIIFDLELEGEINLFQKFLNKHRNTLKERVLRQIEKWKDSYISYYRVEDVVKDRDDLLIIVKDIFTEKEKEVYVKYEDYDIEPGEIILARLLSFNNRYTVISEPAFFSGDIEYDIKETLSVIKNEVEIQGFPSNDWEGFLKKFSVILIKTLIEMEKDLNNINQDINPINDFYINLKIRSFLLTPQIELKGLKPIDLIYNDRNQKELKKFFKRLRNGLYDDEDIEYSRYADDIEELMEGNYHDIENILLYECEDEVYINEGLLFLNKTYGQYLPKDVETVIRMWIDYSWEKRPKIKKEGTWAAALEYHLGEAFNYHYKSSQKELADKYGVSPSTINRNNQLIEKFIAEVTSLSKKSQILFTSPLANRPITERHLALMAYISEQRNFSSHEEINLFMDKVMKEGYPQEYLKSLPKNLKGQLIIYDAWEVDSPKEKIKLAKKALKIHPQNADAYVLLAEHQAKSLEEELAFYQKGVEEGAKDLGKELFAELKGHFWRMVITRPYMRAKFGLANTYRKMGRLDEAITHFIELLELNPNDNQGVRHILVPCLVEKGDIGNARKWLQKYNRDSRVEALYNDALVRFFEQGTPRADKSLRKAIKSNTYVPYYLLGKKEIPHQLPESYLPGEEDEGIIYSYFAKSAWQKEKKALDWLQRVWKDLQD</sequence>
<dbReference type="InterPro" id="IPR019734">
    <property type="entry name" value="TPR_rpt"/>
</dbReference>
<dbReference type="SUPFAM" id="SSF103642">
    <property type="entry name" value="Sec-C motif"/>
    <property type="match status" value="1"/>
</dbReference>
<feature type="repeat" description="TPR" evidence="5">
    <location>
        <begin position="588"/>
        <end position="621"/>
    </location>
</feature>
<evidence type="ECO:0000256" key="4">
    <source>
        <dbReference type="ARBA" id="ARBA00023136"/>
    </source>
</evidence>
<evidence type="ECO:0000256" key="1">
    <source>
        <dbReference type="ARBA" id="ARBA00004141"/>
    </source>
</evidence>
<keyword evidence="3" id="KW-1133">Transmembrane helix</keyword>
<dbReference type="RefSeq" id="WP_091350589.1">
    <property type="nucleotide sequence ID" value="NZ_FOIF01000022.1"/>
</dbReference>
<keyword evidence="7" id="KW-1185">Reference proteome</keyword>
<dbReference type="PROSITE" id="PS50293">
    <property type="entry name" value="TPR_REGION"/>
    <property type="match status" value="1"/>
</dbReference>
<accession>A0A1I0AI73</accession>
<evidence type="ECO:0000256" key="2">
    <source>
        <dbReference type="ARBA" id="ARBA00022692"/>
    </source>
</evidence>
<proteinExistence type="predicted"/>
<dbReference type="Pfam" id="PF04184">
    <property type="entry name" value="ST7"/>
    <property type="match status" value="1"/>
</dbReference>
<name>A0A1I0AI73_9FIRM</name>
<dbReference type="InterPro" id="IPR007311">
    <property type="entry name" value="ST7"/>
</dbReference>
<dbReference type="InterPro" id="IPR004027">
    <property type="entry name" value="SEC_C_motif"/>
</dbReference>
<dbReference type="Gene3D" id="1.25.40.10">
    <property type="entry name" value="Tetratricopeptide repeat domain"/>
    <property type="match status" value="1"/>
</dbReference>
<dbReference type="STRING" id="1120990.SAMN03080614_102212"/>